<evidence type="ECO:0000256" key="6">
    <source>
        <dbReference type="ARBA" id="ARBA00042008"/>
    </source>
</evidence>
<sequence length="166" mass="17628">MGDSISEGTLVETLKEKGESVQEDQVVAVLETDKLSVDVRSPVAGTIVAYHANLDDSVKVGKPLFSVDGSQTSKESQDTSMEKSTASTSTPSTPSPDEDTTQATSPASRRTPLIQFLGKRTTERNVPVEKKESNAAASSTLSSENVRRVPLSDSEIQAINTGIAFL</sequence>
<comment type="cofactor">
    <cofactor evidence="1">
        <name>(R)-lipoate</name>
        <dbReference type="ChEBI" id="CHEBI:83088"/>
    </cofactor>
</comment>
<evidence type="ECO:0000256" key="3">
    <source>
        <dbReference type="ARBA" id="ARBA00023315"/>
    </source>
</evidence>
<dbReference type="InterPro" id="IPR000089">
    <property type="entry name" value="Biotin_lipoyl"/>
</dbReference>
<keyword evidence="2" id="KW-0808">Transferase</keyword>
<keyword evidence="3" id="KW-0012">Acyltransferase</keyword>
<dbReference type="GO" id="GO:0031405">
    <property type="term" value="F:lipoic acid binding"/>
    <property type="evidence" value="ECO:0007669"/>
    <property type="project" value="TreeGrafter"/>
</dbReference>
<reference evidence="9" key="1">
    <citation type="journal article" date="2011" name="PLoS Biol.">
        <title>Gene gain and loss during evolution of obligate parasitism in the white rust pathogen of Arabidopsis thaliana.</title>
        <authorList>
            <person name="Kemen E."/>
            <person name="Gardiner A."/>
            <person name="Schultz-Larsen T."/>
            <person name="Kemen A.C."/>
            <person name="Balmuth A.L."/>
            <person name="Robert-Seilaniantz A."/>
            <person name="Bailey K."/>
            <person name="Holub E."/>
            <person name="Studholme D.J."/>
            <person name="Maclean D."/>
            <person name="Jones J.D."/>
        </authorList>
    </citation>
    <scope>NUCLEOTIDE SEQUENCE</scope>
</reference>
<dbReference type="GO" id="GO:0043754">
    <property type="term" value="F:dihydrolipoamide branched chain acyltransferase activity"/>
    <property type="evidence" value="ECO:0007669"/>
    <property type="project" value="UniProtKB-EC"/>
</dbReference>
<gene>
    <name evidence="9" type="primary">AlNc14C90G5666</name>
    <name evidence="9" type="ORF">ALNC14_064380</name>
</gene>
<dbReference type="PANTHER" id="PTHR43178">
    <property type="entry name" value="DIHYDROLIPOAMIDE ACETYLTRANSFERASE COMPONENT OF PYRUVATE DEHYDROGENASE COMPLEX"/>
    <property type="match status" value="1"/>
</dbReference>
<proteinExistence type="predicted"/>
<accession>F0WGD4</accession>
<evidence type="ECO:0000256" key="2">
    <source>
        <dbReference type="ARBA" id="ARBA00022679"/>
    </source>
</evidence>
<evidence type="ECO:0000313" key="9">
    <source>
        <dbReference type="EMBL" id="CCA20295.1"/>
    </source>
</evidence>
<reference evidence="9" key="2">
    <citation type="submission" date="2011-02" db="EMBL/GenBank/DDBJ databases">
        <authorList>
            <person name="MacLean D."/>
        </authorList>
    </citation>
    <scope>NUCLEOTIDE SEQUENCE</scope>
</reference>
<feature type="domain" description="Lipoyl-binding" evidence="8">
    <location>
        <begin position="1"/>
        <end position="68"/>
    </location>
</feature>
<evidence type="ECO:0000259" key="8">
    <source>
        <dbReference type="PROSITE" id="PS50968"/>
    </source>
</evidence>
<dbReference type="GO" id="GO:0016407">
    <property type="term" value="F:acetyltransferase activity"/>
    <property type="evidence" value="ECO:0007669"/>
    <property type="project" value="TreeGrafter"/>
</dbReference>
<dbReference type="SUPFAM" id="SSF51230">
    <property type="entry name" value="Single hybrid motif"/>
    <property type="match status" value="1"/>
</dbReference>
<dbReference type="EC" id="2.3.1.168" evidence="4"/>
<feature type="compositionally biased region" description="Polar residues" evidence="7">
    <location>
        <begin position="135"/>
        <end position="144"/>
    </location>
</feature>
<dbReference type="AlphaFoldDB" id="F0WGD4"/>
<dbReference type="Pfam" id="PF00364">
    <property type="entry name" value="Biotin_lipoyl"/>
    <property type="match status" value="1"/>
</dbReference>
<organism evidence="9">
    <name type="scientific">Albugo laibachii Nc14</name>
    <dbReference type="NCBI Taxonomy" id="890382"/>
    <lineage>
        <taxon>Eukaryota</taxon>
        <taxon>Sar</taxon>
        <taxon>Stramenopiles</taxon>
        <taxon>Oomycota</taxon>
        <taxon>Peronosporomycetes</taxon>
        <taxon>Albuginales</taxon>
        <taxon>Albuginaceae</taxon>
        <taxon>Albugo</taxon>
    </lineage>
</organism>
<evidence type="ECO:0000256" key="7">
    <source>
        <dbReference type="SAM" id="MobiDB-lite"/>
    </source>
</evidence>
<dbReference type="Gene3D" id="2.40.50.100">
    <property type="match status" value="1"/>
</dbReference>
<dbReference type="EMBL" id="FR824135">
    <property type="protein sequence ID" value="CCA20295.1"/>
    <property type="molecule type" value="Genomic_DNA"/>
</dbReference>
<name>F0WGD4_9STRA</name>
<protein>
    <recommendedName>
        <fullName evidence="5">Lipoamide acyltransferase component of branched-chain alpha-keto acid dehydrogenase complex, mitochondrial</fullName>
        <ecNumber evidence="4">2.3.1.168</ecNumber>
    </recommendedName>
    <alternativeName>
        <fullName evidence="6">Branched-chain alpha-keto acid dehydrogenase complex component E2</fullName>
    </alternativeName>
</protein>
<dbReference type="GO" id="GO:0005737">
    <property type="term" value="C:cytoplasm"/>
    <property type="evidence" value="ECO:0007669"/>
    <property type="project" value="TreeGrafter"/>
</dbReference>
<dbReference type="PROSITE" id="PS50968">
    <property type="entry name" value="BIOTINYL_LIPOYL"/>
    <property type="match status" value="1"/>
</dbReference>
<feature type="region of interest" description="Disordered" evidence="7">
    <location>
        <begin position="61"/>
        <end position="146"/>
    </location>
</feature>
<dbReference type="InterPro" id="IPR050743">
    <property type="entry name" value="2-oxoacid_DH_E2_comp"/>
</dbReference>
<evidence type="ECO:0000256" key="1">
    <source>
        <dbReference type="ARBA" id="ARBA00001938"/>
    </source>
</evidence>
<feature type="compositionally biased region" description="Basic and acidic residues" evidence="7">
    <location>
        <begin position="120"/>
        <end position="133"/>
    </location>
</feature>
<evidence type="ECO:0000256" key="4">
    <source>
        <dbReference type="ARBA" id="ARBA00038880"/>
    </source>
</evidence>
<dbReference type="PANTHER" id="PTHR43178:SF5">
    <property type="entry name" value="LIPOAMIDE ACYLTRANSFERASE COMPONENT OF BRANCHED-CHAIN ALPHA-KETO ACID DEHYDROGENASE COMPLEX, MITOCHONDRIAL"/>
    <property type="match status" value="1"/>
</dbReference>
<evidence type="ECO:0000256" key="5">
    <source>
        <dbReference type="ARBA" id="ARBA00039275"/>
    </source>
</evidence>
<dbReference type="InterPro" id="IPR011053">
    <property type="entry name" value="Single_hybrid_motif"/>
</dbReference>
<dbReference type="HOGENOM" id="CLU_115633_0_0_1"/>
<dbReference type="CDD" id="cd06849">
    <property type="entry name" value="lipoyl_domain"/>
    <property type="match status" value="1"/>
</dbReference>